<keyword evidence="9" id="KW-0378">Hydrolase</keyword>
<dbReference type="SUPFAM" id="SSF88723">
    <property type="entry name" value="PIN domain-like"/>
    <property type="match status" value="1"/>
</dbReference>
<comment type="similarity">
    <text evidence="3">Belongs to the XPG/RAD2 endonuclease family. EXO1 subfamily.</text>
</comment>
<dbReference type="EMBL" id="JAEHOE010000027">
    <property type="protein sequence ID" value="KAG2494992.1"/>
    <property type="molecule type" value="Genomic_DNA"/>
</dbReference>
<feature type="compositionally biased region" description="Polar residues" evidence="17">
    <location>
        <begin position="874"/>
        <end position="887"/>
    </location>
</feature>
<feature type="compositionally biased region" description="Acidic residues" evidence="17">
    <location>
        <begin position="509"/>
        <end position="518"/>
    </location>
</feature>
<feature type="compositionally biased region" description="Basic and acidic residues" evidence="17">
    <location>
        <begin position="1031"/>
        <end position="1041"/>
    </location>
</feature>
<feature type="compositionally biased region" description="Low complexity" evidence="17">
    <location>
        <begin position="383"/>
        <end position="398"/>
    </location>
</feature>
<keyword evidence="15" id="KW-0539">Nucleus</keyword>
<keyword evidence="21" id="KW-1185">Reference proteome</keyword>
<evidence type="ECO:0000256" key="4">
    <source>
        <dbReference type="ARBA" id="ARBA00020324"/>
    </source>
</evidence>
<dbReference type="InterPro" id="IPR044752">
    <property type="entry name" value="PIN-like_EXO1"/>
</dbReference>
<dbReference type="GO" id="GO:0005634">
    <property type="term" value="C:nucleus"/>
    <property type="evidence" value="ECO:0007669"/>
    <property type="project" value="UniProtKB-SubCell"/>
</dbReference>
<dbReference type="OrthoDB" id="26491at2759"/>
<evidence type="ECO:0000256" key="10">
    <source>
        <dbReference type="ARBA" id="ARBA00022839"/>
    </source>
</evidence>
<protein>
    <recommendedName>
        <fullName evidence="4">Exonuclease 1</fullName>
    </recommendedName>
</protein>
<comment type="caution">
    <text evidence="20">The sequence shown here is derived from an EMBL/GenBank/DDBJ whole genome shotgun (WGS) entry which is preliminary data.</text>
</comment>
<evidence type="ECO:0000313" key="20">
    <source>
        <dbReference type="EMBL" id="KAG2494992.1"/>
    </source>
</evidence>
<evidence type="ECO:0000259" key="18">
    <source>
        <dbReference type="SMART" id="SM00484"/>
    </source>
</evidence>
<dbReference type="InterPro" id="IPR006085">
    <property type="entry name" value="XPG_DNA_repair_N"/>
</dbReference>
<feature type="region of interest" description="Disordered" evidence="17">
    <location>
        <begin position="1166"/>
        <end position="1208"/>
    </location>
</feature>
<dbReference type="Gene3D" id="1.10.150.20">
    <property type="entry name" value="5' to 3' exonuclease, C-terminal subdomain"/>
    <property type="match status" value="1"/>
</dbReference>
<feature type="region of interest" description="Disordered" evidence="17">
    <location>
        <begin position="492"/>
        <end position="552"/>
    </location>
</feature>
<dbReference type="GO" id="GO:0046872">
    <property type="term" value="F:metal ion binding"/>
    <property type="evidence" value="ECO:0007669"/>
    <property type="project" value="UniProtKB-KW"/>
</dbReference>
<accession>A0A835Y4F2</accession>
<feature type="compositionally biased region" description="Low complexity" evidence="17">
    <location>
        <begin position="571"/>
        <end position="587"/>
    </location>
</feature>
<sequence>MGINGLLQQLRSISHATHVSAYRGKKVAIDGYSWLHKGAYSCSRELCEGIWTDGYVRYFVGRIDTLLANGVVPIVIFDGCRLPLKADEEDNRRRGRREALDRARAHAESGNMAAATESYQRAVDIAPWMAKVVMEALRDRGVQCLVAPYEADAQMSYMAIRGDVHAVITEDSDMVAYGCPRVLYKLDKTGTGEEVLLADLPLVRELNMTGFDHEMLLQMCIMAGCDFLPNMQGVGIKKAHALIRKHRDFVKVVRALRFNGTSIPPGYEVRFQRTLWLFRHQRVFCPAARAMAHLRPLPQGGLGAANVLVLAAIPPEGAEREELPFLGPPMDPQIVAGIADGEIDPNTMRPFDLAAIYRGCHRPPQHLLPLLAALRPQPGPGPLGTATQQPTQQQQEGGSQAGPGTQGGGGGSQWHAGPSQRPRGFFGRPPVPPGNAQRGGNPAPPGKSIASFFVRSGLGPSAKPPAHPSGKAGAGAQGAKVVTLRGQTVELVSAKDSQPGGVSSAPDLGDLDASEGEDELGHGIKRRRRSWGGADGARPTVGGLLASTGKGKGGSLFAAFQLGVRGLRGPSSQPGASGQALAAGAAAEVSDEQAELAATGDNSQERSDAPAGATQSASGHTQGASQLDSQALSGAGGGDGGGAGGGEGAWARGAWAKRSVAPARLAMEALLSQPSCSEAASQQGLSQGGPATASQGFGSGAGLGPSKGPEAGPSRPNVLGALANLQRWRDGAAAAGTGSQMSGADELPSDPMGSLPSPSRQSPRGLPPQARGLGFGPGLGAGAGPPTAFDIYGDGLDLHLDSFGEPAPKAGGRARPAAGSLADLLRARVASHAGPHDEGEEEVESPLKAPEPRPCTGPGMRVAGLRRPRAASPGQRQPQTAVPSWQQPIRRRLSGEAGLHNPRARGQLAGLFPPELESGFDRDTSGGWGEEPSPEDELFARAAGGAEAGVGSGAEEEGLVPDGEGALAGSEDPETALLLKTLERNDACRSRRQSLMQRGGMQEDPPSPPLLGTATSPRGGRTQGPGAKRRSSADAHVHPDEASGESPGAPATCNEAGDASGPPRRTSLELGSGAVPDGRRRESSHPGPVPGPKPQAHAAPADGGGERLGGAEQPADGGGDQPEPADADEEDDVVITADVGGATGGDFHSVAHAEVFGGLARRAVNRIHDALKPKPKPPPPRPAANKTATAAEPQTQAQAKTRTQRNSLGGTGALFADFACVRATPKRRSSAGAAAGRAAKPAGVGYRSSVFVQPAAGTAEGRDGEDQENAGGPGGVDTDGFQMVEAPGARKNSAFAKLAVGQQQLRKPFVRPRTVLGGSQAATAVGPGMQQQGRGAAGFGAFACGL</sequence>
<evidence type="ECO:0000256" key="11">
    <source>
        <dbReference type="ARBA" id="ARBA00022842"/>
    </source>
</evidence>
<keyword evidence="14" id="KW-0234">DNA repair</keyword>
<dbReference type="Gene3D" id="3.40.50.1010">
    <property type="entry name" value="5'-nuclease"/>
    <property type="match status" value="1"/>
</dbReference>
<keyword evidence="6" id="KW-0479">Metal-binding</keyword>
<dbReference type="FunFam" id="1.10.150.20:FF:000011">
    <property type="entry name" value="exonuclease 1"/>
    <property type="match status" value="1"/>
</dbReference>
<evidence type="ECO:0000256" key="2">
    <source>
        <dbReference type="ARBA" id="ARBA00004123"/>
    </source>
</evidence>
<dbReference type="InterPro" id="IPR036279">
    <property type="entry name" value="5-3_exonuclease_C_sf"/>
</dbReference>
<feature type="compositionally biased region" description="Low complexity" evidence="17">
    <location>
        <begin position="413"/>
        <end position="428"/>
    </location>
</feature>
<keyword evidence="10" id="KW-0269">Exonuclease</keyword>
<dbReference type="Pfam" id="PF00752">
    <property type="entry name" value="XPG_N"/>
    <property type="match status" value="1"/>
</dbReference>
<keyword evidence="13" id="KW-0238">DNA-binding</keyword>
<dbReference type="SMART" id="SM00485">
    <property type="entry name" value="XPGN"/>
    <property type="match status" value="1"/>
</dbReference>
<evidence type="ECO:0000259" key="19">
    <source>
        <dbReference type="SMART" id="SM00485"/>
    </source>
</evidence>
<feature type="compositionally biased region" description="Low complexity" evidence="17">
    <location>
        <begin position="806"/>
        <end position="819"/>
    </location>
</feature>
<evidence type="ECO:0000256" key="7">
    <source>
        <dbReference type="ARBA" id="ARBA00022763"/>
    </source>
</evidence>
<dbReference type="Proteomes" id="UP000612055">
    <property type="component" value="Unassembled WGS sequence"/>
</dbReference>
<feature type="region of interest" description="Disordered" evidence="17">
    <location>
        <begin position="673"/>
        <end position="1147"/>
    </location>
</feature>
<feature type="compositionally biased region" description="Gly residues" evidence="17">
    <location>
        <begin position="634"/>
        <end position="648"/>
    </location>
</feature>
<organism evidence="20 21">
    <name type="scientific">Edaphochlamys debaryana</name>
    <dbReference type="NCBI Taxonomy" id="47281"/>
    <lineage>
        <taxon>Eukaryota</taxon>
        <taxon>Viridiplantae</taxon>
        <taxon>Chlorophyta</taxon>
        <taxon>core chlorophytes</taxon>
        <taxon>Chlorophyceae</taxon>
        <taxon>CS clade</taxon>
        <taxon>Chlamydomonadales</taxon>
        <taxon>Chlamydomonadales incertae sedis</taxon>
        <taxon>Edaphochlamys</taxon>
    </lineage>
</organism>
<feature type="domain" description="XPG-I" evidence="18">
    <location>
        <begin position="138"/>
        <end position="208"/>
    </location>
</feature>
<dbReference type="InterPro" id="IPR037315">
    <property type="entry name" value="EXO1_H3TH"/>
</dbReference>
<dbReference type="GO" id="GO:0035312">
    <property type="term" value="F:5'-3' DNA exonuclease activity"/>
    <property type="evidence" value="ECO:0007669"/>
    <property type="project" value="InterPro"/>
</dbReference>
<dbReference type="PANTHER" id="PTHR11081:SF65">
    <property type="entry name" value="DNA DAMAGE-INDUCIBLE PROTEIN DIN7-RELATED"/>
    <property type="match status" value="1"/>
</dbReference>
<feature type="compositionally biased region" description="Polar residues" evidence="17">
    <location>
        <begin position="613"/>
        <end position="632"/>
    </location>
</feature>
<dbReference type="InterPro" id="IPR029060">
    <property type="entry name" value="PIN-like_dom_sf"/>
</dbReference>
<feature type="region of interest" description="Disordered" evidence="17">
    <location>
        <begin position="566"/>
        <end position="649"/>
    </location>
</feature>
<comment type="subcellular location">
    <subcellularLocation>
        <location evidence="2">Nucleus</location>
    </subcellularLocation>
</comment>
<evidence type="ECO:0000256" key="6">
    <source>
        <dbReference type="ARBA" id="ARBA00022723"/>
    </source>
</evidence>
<proteinExistence type="inferred from homology"/>
<evidence type="ECO:0000256" key="5">
    <source>
        <dbReference type="ARBA" id="ARBA00022722"/>
    </source>
</evidence>
<feature type="region of interest" description="Disordered" evidence="17">
    <location>
        <begin position="1257"/>
        <end position="1287"/>
    </location>
</feature>
<dbReference type="FunFam" id="3.40.50.1010:FF:000002">
    <property type="entry name" value="Exonuclease 1, putative"/>
    <property type="match status" value="1"/>
</dbReference>
<reference evidence="20" key="1">
    <citation type="journal article" date="2020" name="bioRxiv">
        <title>Comparative genomics of Chlamydomonas.</title>
        <authorList>
            <person name="Craig R.J."/>
            <person name="Hasan A.R."/>
            <person name="Ness R.W."/>
            <person name="Keightley P.D."/>
        </authorList>
    </citation>
    <scope>NUCLEOTIDE SEQUENCE</scope>
    <source>
        <strain evidence="20">CCAP 11/70</strain>
    </source>
</reference>
<keyword evidence="11" id="KW-0460">Magnesium</keyword>
<evidence type="ECO:0000256" key="8">
    <source>
        <dbReference type="ARBA" id="ARBA00022769"/>
    </source>
</evidence>
<dbReference type="InterPro" id="IPR006086">
    <property type="entry name" value="XPG-I_dom"/>
</dbReference>
<dbReference type="GO" id="GO:0006281">
    <property type="term" value="P:DNA repair"/>
    <property type="evidence" value="ECO:0007669"/>
    <property type="project" value="UniProtKB-KW"/>
</dbReference>
<evidence type="ECO:0000256" key="16">
    <source>
        <dbReference type="ARBA" id="ARBA00060210"/>
    </source>
</evidence>
<keyword evidence="5" id="KW-0540">Nuclease</keyword>
<comment type="function">
    <text evidence="16">Putative 5'-&gt;3' double-stranded DNA exonuclease which may also contain a cryptic 3'-&gt;5' double-stranded DNA exonuclease activity. May be involved in DNA mismatch repair (MMR).</text>
</comment>
<dbReference type="GO" id="GO:0003677">
    <property type="term" value="F:DNA binding"/>
    <property type="evidence" value="ECO:0007669"/>
    <property type="project" value="UniProtKB-KW"/>
</dbReference>
<feature type="compositionally biased region" description="Low complexity" evidence="17">
    <location>
        <begin position="1183"/>
        <end position="1205"/>
    </location>
</feature>
<evidence type="ECO:0000313" key="21">
    <source>
        <dbReference type="Proteomes" id="UP000612055"/>
    </source>
</evidence>
<feature type="region of interest" description="Disordered" evidence="17">
    <location>
        <begin position="372"/>
        <end position="478"/>
    </location>
</feature>
<evidence type="ECO:0000256" key="3">
    <source>
        <dbReference type="ARBA" id="ARBA00010563"/>
    </source>
</evidence>
<feature type="compositionally biased region" description="Acidic residues" evidence="17">
    <location>
        <begin position="1123"/>
        <end position="1133"/>
    </location>
</feature>
<evidence type="ECO:0000256" key="12">
    <source>
        <dbReference type="ARBA" id="ARBA00022881"/>
    </source>
</evidence>
<dbReference type="Pfam" id="PF00867">
    <property type="entry name" value="XPG_I"/>
    <property type="match status" value="1"/>
</dbReference>
<keyword evidence="12" id="KW-0267">Excision nuclease</keyword>
<dbReference type="CDD" id="cd09908">
    <property type="entry name" value="H3TH_EXO1"/>
    <property type="match status" value="1"/>
</dbReference>
<feature type="compositionally biased region" description="Gly residues" evidence="17">
    <location>
        <begin position="773"/>
        <end position="783"/>
    </location>
</feature>
<dbReference type="PRINTS" id="PR00853">
    <property type="entry name" value="XPGRADSUPER"/>
</dbReference>
<name>A0A835Y4F2_9CHLO</name>
<feature type="compositionally biased region" description="Polar residues" evidence="17">
    <location>
        <begin position="673"/>
        <end position="685"/>
    </location>
</feature>
<dbReference type="GO" id="GO:0017108">
    <property type="term" value="F:5'-flap endonuclease activity"/>
    <property type="evidence" value="ECO:0007669"/>
    <property type="project" value="TreeGrafter"/>
</dbReference>
<dbReference type="SUPFAM" id="SSF47807">
    <property type="entry name" value="5' to 3' exonuclease, C-terminal subdomain"/>
    <property type="match status" value="1"/>
</dbReference>
<evidence type="ECO:0000256" key="15">
    <source>
        <dbReference type="ARBA" id="ARBA00023242"/>
    </source>
</evidence>
<evidence type="ECO:0000256" key="17">
    <source>
        <dbReference type="SAM" id="MobiDB-lite"/>
    </source>
</evidence>
<dbReference type="CDD" id="cd09857">
    <property type="entry name" value="PIN_EXO1"/>
    <property type="match status" value="1"/>
</dbReference>
<feature type="domain" description="XPG N-terminal" evidence="19">
    <location>
        <begin position="1"/>
        <end position="99"/>
    </location>
</feature>
<evidence type="ECO:0000256" key="9">
    <source>
        <dbReference type="ARBA" id="ARBA00022801"/>
    </source>
</evidence>
<feature type="compositionally biased region" description="Gly residues" evidence="17">
    <location>
        <begin position="399"/>
        <end position="412"/>
    </location>
</feature>
<keyword evidence="8" id="KW-0228">DNA excision</keyword>
<evidence type="ECO:0000256" key="1">
    <source>
        <dbReference type="ARBA" id="ARBA00001946"/>
    </source>
</evidence>
<keyword evidence="7" id="KW-0227">DNA damage</keyword>
<dbReference type="SMART" id="SM00484">
    <property type="entry name" value="XPGI"/>
    <property type="match status" value="1"/>
</dbReference>
<dbReference type="PANTHER" id="PTHR11081">
    <property type="entry name" value="FLAP ENDONUCLEASE FAMILY MEMBER"/>
    <property type="match status" value="1"/>
</dbReference>
<evidence type="ECO:0000256" key="13">
    <source>
        <dbReference type="ARBA" id="ARBA00023125"/>
    </source>
</evidence>
<comment type="cofactor">
    <cofactor evidence="1">
        <name>Mg(2+)</name>
        <dbReference type="ChEBI" id="CHEBI:18420"/>
    </cofactor>
</comment>
<gene>
    <name evidence="20" type="ORF">HYH03_006925</name>
</gene>
<dbReference type="InterPro" id="IPR006084">
    <property type="entry name" value="XPG/Rad2"/>
</dbReference>
<evidence type="ECO:0000256" key="14">
    <source>
        <dbReference type="ARBA" id="ARBA00023204"/>
    </source>
</evidence>